<feature type="signal peptide" evidence="9">
    <location>
        <begin position="1"/>
        <end position="20"/>
    </location>
</feature>
<dbReference type="AlphaFoldDB" id="A0A7X6HAU0"/>
<evidence type="ECO:0000313" key="11">
    <source>
        <dbReference type="EMBL" id="NKX53235.1"/>
    </source>
</evidence>
<dbReference type="PANTHER" id="PTHR43806">
    <property type="entry name" value="PEPTIDASE S8"/>
    <property type="match status" value="1"/>
</dbReference>
<dbReference type="InterPro" id="IPR023827">
    <property type="entry name" value="Peptidase_S8_Asp-AS"/>
</dbReference>
<evidence type="ECO:0000256" key="5">
    <source>
        <dbReference type="PROSITE-ProRule" id="PRU01240"/>
    </source>
</evidence>
<dbReference type="GO" id="GO:0004252">
    <property type="term" value="F:serine-type endopeptidase activity"/>
    <property type="evidence" value="ECO:0007669"/>
    <property type="project" value="UniProtKB-UniRule"/>
</dbReference>
<evidence type="ECO:0000259" key="10">
    <source>
        <dbReference type="Pfam" id="PF00082"/>
    </source>
</evidence>
<dbReference type="GO" id="GO:0006508">
    <property type="term" value="P:proteolysis"/>
    <property type="evidence" value="ECO:0007669"/>
    <property type="project" value="UniProtKB-KW"/>
</dbReference>
<evidence type="ECO:0000313" key="12">
    <source>
        <dbReference type="Proteomes" id="UP000544090"/>
    </source>
</evidence>
<dbReference type="InterPro" id="IPR000209">
    <property type="entry name" value="Peptidase_S8/S53_dom"/>
</dbReference>
<keyword evidence="12" id="KW-1185">Reference proteome</keyword>
<feature type="region of interest" description="Disordered" evidence="7">
    <location>
        <begin position="340"/>
        <end position="362"/>
    </location>
</feature>
<keyword evidence="4 5" id="KW-0720">Serine protease</keyword>
<feature type="active site" description="Charge relay system" evidence="5">
    <location>
        <position position="259"/>
    </location>
</feature>
<sequence length="443" mass="44380">MVCGVVLSLVSGLVFAPAAAADEIREKQYWLGAYGIREAWKSTKGDGVKVAIIDSGVDASHPDLRNAVIGGTDVSGAGTPDGQTGIGQTPEHGTLVATLLAGHGHGKGGRPDGIVGVAPEADLLAVSTWLGSQNPAGIDVDQQIPAAVRWAVDNGAQVINMSLTSSTTSWPQSWDSAFLYAEQHDVVIVAAAGNRAGGSFQSGAPATIPGVLTVAGLDRRGNASQDASSQSIVIGVAAPAEDLVGGLPGGGYAEWSGTSGAAPLVSGVAALIRAKYPQMSAAQVINRIISTSRDAGAPGHDPIYGFGVLDADAALNAEVAEVGQNPVGSIAQWITVHRRGQPTPAQNSAPATHSTRPAIPEPTTPVAVAPRLEGGLLPAAVVVGFSVLILLVLALGVQQTLRARRLAAAQAGPAADDAGEGAGSGPAPQPPVQGADGKEPGKP</sequence>
<evidence type="ECO:0000256" key="6">
    <source>
        <dbReference type="RuleBase" id="RU003355"/>
    </source>
</evidence>
<accession>A0A7X6HAU0</accession>
<dbReference type="EMBL" id="JAAZSQ010000001">
    <property type="protein sequence ID" value="NKX53235.1"/>
    <property type="molecule type" value="Genomic_DNA"/>
</dbReference>
<proteinExistence type="inferred from homology"/>
<dbReference type="InterPro" id="IPR023828">
    <property type="entry name" value="Peptidase_S8_Ser-AS"/>
</dbReference>
<name>A0A7X6HAU0_9MICC</name>
<feature type="chain" id="PRO_5039521975" evidence="9">
    <location>
        <begin position="21"/>
        <end position="443"/>
    </location>
</feature>
<evidence type="ECO:0000256" key="3">
    <source>
        <dbReference type="ARBA" id="ARBA00022801"/>
    </source>
</evidence>
<dbReference type="PRINTS" id="PR00723">
    <property type="entry name" value="SUBTILISIN"/>
</dbReference>
<dbReference type="Gene3D" id="3.40.50.200">
    <property type="entry name" value="Peptidase S8/S53 domain"/>
    <property type="match status" value="1"/>
</dbReference>
<feature type="transmembrane region" description="Helical" evidence="8">
    <location>
        <begin position="376"/>
        <end position="397"/>
    </location>
</feature>
<evidence type="ECO:0000256" key="4">
    <source>
        <dbReference type="ARBA" id="ARBA00022825"/>
    </source>
</evidence>
<evidence type="ECO:0000256" key="9">
    <source>
        <dbReference type="SAM" id="SignalP"/>
    </source>
</evidence>
<keyword evidence="8" id="KW-1133">Transmembrane helix</keyword>
<evidence type="ECO:0000256" key="8">
    <source>
        <dbReference type="SAM" id="Phobius"/>
    </source>
</evidence>
<dbReference type="PROSITE" id="PS51892">
    <property type="entry name" value="SUBTILASE"/>
    <property type="match status" value="1"/>
</dbReference>
<dbReference type="PROSITE" id="PS00136">
    <property type="entry name" value="SUBTILASE_ASP"/>
    <property type="match status" value="1"/>
</dbReference>
<evidence type="ECO:0000256" key="1">
    <source>
        <dbReference type="ARBA" id="ARBA00011073"/>
    </source>
</evidence>
<comment type="caution">
    <text evidence="11">The sequence shown here is derived from an EMBL/GenBank/DDBJ whole genome shotgun (WGS) entry which is preliminary data.</text>
</comment>
<gene>
    <name evidence="11" type="ORF">HGG74_01520</name>
</gene>
<keyword evidence="2 5" id="KW-0645">Protease</keyword>
<evidence type="ECO:0000256" key="7">
    <source>
        <dbReference type="SAM" id="MobiDB-lite"/>
    </source>
</evidence>
<dbReference type="PANTHER" id="PTHR43806:SF11">
    <property type="entry name" value="CEREVISIN-RELATED"/>
    <property type="match status" value="1"/>
</dbReference>
<reference evidence="11 12" key="1">
    <citation type="submission" date="2020-04" db="EMBL/GenBank/DDBJ databases">
        <title>Arthrobacter sp. nov.</title>
        <authorList>
            <person name="Liu S."/>
        </authorList>
    </citation>
    <scope>NUCLEOTIDE SEQUENCE [LARGE SCALE GENOMIC DNA]</scope>
    <source>
        <strain evidence="11 12">E918</strain>
    </source>
</reference>
<feature type="compositionally biased region" description="Polar residues" evidence="7">
    <location>
        <begin position="343"/>
        <end position="355"/>
    </location>
</feature>
<dbReference type="Pfam" id="PF00082">
    <property type="entry name" value="Peptidase_S8"/>
    <property type="match status" value="1"/>
</dbReference>
<keyword evidence="8" id="KW-0812">Transmembrane</keyword>
<feature type="region of interest" description="Disordered" evidence="7">
    <location>
        <begin position="408"/>
        <end position="443"/>
    </location>
</feature>
<dbReference type="SUPFAM" id="SSF52743">
    <property type="entry name" value="Subtilisin-like"/>
    <property type="match status" value="1"/>
</dbReference>
<feature type="active site" description="Charge relay system" evidence="5">
    <location>
        <position position="54"/>
    </location>
</feature>
<dbReference type="InterPro" id="IPR015500">
    <property type="entry name" value="Peptidase_S8_subtilisin-rel"/>
</dbReference>
<comment type="similarity">
    <text evidence="1 5 6">Belongs to the peptidase S8 family.</text>
</comment>
<feature type="domain" description="Peptidase S8/S53" evidence="10">
    <location>
        <begin position="45"/>
        <end position="307"/>
    </location>
</feature>
<protein>
    <submittedName>
        <fullName evidence="11">S8 family serine peptidase</fullName>
    </submittedName>
</protein>
<dbReference type="Proteomes" id="UP000544090">
    <property type="component" value="Unassembled WGS sequence"/>
</dbReference>
<keyword evidence="9" id="KW-0732">Signal</keyword>
<keyword evidence="3 5" id="KW-0378">Hydrolase</keyword>
<dbReference type="PROSITE" id="PS00138">
    <property type="entry name" value="SUBTILASE_SER"/>
    <property type="match status" value="1"/>
</dbReference>
<organism evidence="11 12">
    <name type="scientific">Arthrobacter mobilis</name>
    <dbReference type="NCBI Taxonomy" id="2724944"/>
    <lineage>
        <taxon>Bacteria</taxon>
        <taxon>Bacillati</taxon>
        <taxon>Actinomycetota</taxon>
        <taxon>Actinomycetes</taxon>
        <taxon>Micrococcales</taxon>
        <taxon>Micrococcaceae</taxon>
        <taxon>Arthrobacter</taxon>
    </lineage>
</organism>
<evidence type="ECO:0000256" key="2">
    <source>
        <dbReference type="ARBA" id="ARBA00022670"/>
    </source>
</evidence>
<keyword evidence="8" id="KW-0472">Membrane</keyword>
<feature type="active site" description="Charge relay system" evidence="5">
    <location>
        <position position="92"/>
    </location>
</feature>
<dbReference type="InterPro" id="IPR036852">
    <property type="entry name" value="Peptidase_S8/S53_dom_sf"/>
</dbReference>
<dbReference type="InterPro" id="IPR050131">
    <property type="entry name" value="Peptidase_S8_subtilisin-like"/>
</dbReference>